<gene>
    <name evidence="8" type="ORF">ACFP4F_20255</name>
</gene>
<protein>
    <submittedName>
        <fullName evidence="8">SSI family serine proteinase inhibitor</fullName>
    </submittedName>
</protein>
<evidence type="ECO:0000256" key="5">
    <source>
        <dbReference type="ARBA" id="ARBA00022900"/>
    </source>
</evidence>
<reference evidence="9" key="1">
    <citation type="journal article" date="2019" name="Int. J. Syst. Evol. Microbiol.">
        <title>The Global Catalogue of Microorganisms (GCM) 10K type strain sequencing project: providing services to taxonomists for standard genome sequencing and annotation.</title>
        <authorList>
            <consortium name="The Broad Institute Genomics Platform"/>
            <consortium name="The Broad Institute Genome Sequencing Center for Infectious Disease"/>
            <person name="Wu L."/>
            <person name="Ma J."/>
        </authorList>
    </citation>
    <scope>NUCLEOTIDE SEQUENCE [LARGE SCALE GENOMIC DNA]</scope>
    <source>
        <strain evidence="9">CGMCC 1.15180</strain>
    </source>
</reference>
<keyword evidence="5" id="KW-0722">Serine protease inhibitor</keyword>
<dbReference type="Pfam" id="PF00720">
    <property type="entry name" value="SSI"/>
    <property type="match status" value="1"/>
</dbReference>
<accession>A0ABW1MNC7</accession>
<evidence type="ECO:0000259" key="7">
    <source>
        <dbReference type="Pfam" id="PF00720"/>
    </source>
</evidence>
<evidence type="ECO:0000256" key="6">
    <source>
        <dbReference type="ARBA" id="ARBA00023157"/>
    </source>
</evidence>
<comment type="subcellular location">
    <subcellularLocation>
        <location evidence="1">Secreted</location>
    </subcellularLocation>
</comment>
<feature type="domain" description="Subtilisin inhibitor" evidence="7">
    <location>
        <begin position="65"/>
        <end position="144"/>
    </location>
</feature>
<evidence type="ECO:0000256" key="2">
    <source>
        <dbReference type="ARBA" id="ARBA00010472"/>
    </source>
</evidence>
<dbReference type="Proteomes" id="UP001596139">
    <property type="component" value="Unassembled WGS sequence"/>
</dbReference>
<evidence type="ECO:0000256" key="1">
    <source>
        <dbReference type="ARBA" id="ARBA00004613"/>
    </source>
</evidence>
<comment type="caution">
    <text evidence="8">The sequence shown here is derived from an EMBL/GenBank/DDBJ whole genome shotgun (WGS) entry which is preliminary data.</text>
</comment>
<evidence type="ECO:0000313" key="8">
    <source>
        <dbReference type="EMBL" id="MFC6064862.1"/>
    </source>
</evidence>
<dbReference type="InterPro" id="IPR023549">
    <property type="entry name" value="Subtilisin_inhibitor"/>
</dbReference>
<proteinExistence type="inferred from homology"/>
<dbReference type="EMBL" id="JBHSPX010000006">
    <property type="protein sequence ID" value="MFC6064862.1"/>
    <property type="molecule type" value="Genomic_DNA"/>
</dbReference>
<organism evidence="8 9">
    <name type="scientific">Streptomyces ochraceiscleroticus</name>
    <dbReference type="NCBI Taxonomy" id="47761"/>
    <lineage>
        <taxon>Bacteria</taxon>
        <taxon>Bacillati</taxon>
        <taxon>Actinomycetota</taxon>
        <taxon>Actinomycetes</taxon>
        <taxon>Kitasatosporales</taxon>
        <taxon>Streptomycetaceae</taxon>
        <taxon>Streptomyces</taxon>
    </lineage>
</organism>
<comment type="similarity">
    <text evidence="2">Belongs to the protease inhibitor I16 (SSI) family.</text>
</comment>
<dbReference type="Gene3D" id="3.30.350.10">
    <property type="entry name" value="Subtilisin inhibitor-like"/>
    <property type="match status" value="1"/>
</dbReference>
<keyword evidence="9" id="KW-1185">Reference proteome</keyword>
<dbReference type="InterPro" id="IPR036819">
    <property type="entry name" value="Subtilisin_inhibitor-like_sf"/>
</dbReference>
<dbReference type="RefSeq" id="WP_245659178.1">
    <property type="nucleotide sequence ID" value="NZ_JBHSPX010000006.1"/>
</dbReference>
<keyword evidence="6" id="KW-1015">Disulfide bond</keyword>
<keyword evidence="4" id="KW-0646">Protease inhibitor</keyword>
<evidence type="ECO:0000256" key="4">
    <source>
        <dbReference type="ARBA" id="ARBA00022690"/>
    </source>
</evidence>
<keyword evidence="3" id="KW-0964">Secreted</keyword>
<name>A0ABW1MNC7_9ACTN</name>
<dbReference type="SUPFAM" id="SSF55399">
    <property type="entry name" value="Subtilisin inhibitor"/>
    <property type="match status" value="1"/>
</dbReference>
<evidence type="ECO:0000313" key="9">
    <source>
        <dbReference type="Proteomes" id="UP001596139"/>
    </source>
</evidence>
<sequence>MPTPPVPVSHALESPMALRRIAALVLTAATCAVAPAIGVPAAGAVTPSEQHRLMPLPLSRGGDHLTVTVTDSGNTAMDGTHELKCHPAGGDHPKAQDACRALDKVTRWGKDPFAPVPPDAQCTMQYGGPATAHVTGRWAGRPVDATFKRDNGCEISRWEKLVPVLPSAAS</sequence>
<evidence type="ECO:0000256" key="3">
    <source>
        <dbReference type="ARBA" id="ARBA00022525"/>
    </source>
</evidence>